<dbReference type="Pfam" id="PF01547">
    <property type="entry name" value="SBP_bac_1"/>
    <property type="match status" value="1"/>
</dbReference>
<keyword evidence="6" id="KW-0472">Membrane</keyword>
<accession>A0A2N5XLY6</accession>
<keyword evidence="8" id="KW-0449">Lipoprotein</keyword>
<comment type="caution">
    <text evidence="10">The sequence shown here is derived from an EMBL/GenBank/DDBJ whole genome shotgun (WGS) entry which is preliminary data.</text>
</comment>
<evidence type="ECO:0000256" key="4">
    <source>
        <dbReference type="ARBA" id="ARBA00022729"/>
    </source>
</evidence>
<dbReference type="InterPro" id="IPR050490">
    <property type="entry name" value="Bact_solute-bd_prot1"/>
</dbReference>
<evidence type="ECO:0000256" key="6">
    <source>
        <dbReference type="ARBA" id="ARBA00023136"/>
    </source>
</evidence>
<organism evidence="10 11">
    <name type="scientific">Cohaesibacter celericrescens</name>
    <dbReference type="NCBI Taxonomy" id="2067669"/>
    <lineage>
        <taxon>Bacteria</taxon>
        <taxon>Pseudomonadati</taxon>
        <taxon>Pseudomonadota</taxon>
        <taxon>Alphaproteobacteria</taxon>
        <taxon>Hyphomicrobiales</taxon>
        <taxon>Cohaesibacteraceae</taxon>
    </lineage>
</organism>
<dbReference type="PANTHER" id="PTHR43649">
    <property type="entry name" value="ARABINOSE-BINDING PROTEIN-RELATED"/>
    <property type="match status" value="1"/>
</dbReference>
<dbReference type="RefSeq" id="WP_101535592.1">
    <property type="nucleotide sequence ID" value="NZ_PKUQ01000052.1"/>
</dbReference>
<keyword evidence="7" id="KW-0564">Palmitate</keyword>
<comment type="similarity">
    <text evidence="2">Belongs to the bacterial solute-binding protein 1 family.</text>
</comment>
<dbReference type="AlphaFoldDB" id="A0A2N5XLY6"/>
<protein>
    <recommendedName>
        <fullName evidence="12">Extracellular solute-binding protein</fullName>
    </recommendedName>
</protein>
<comment type="subcellular location">
    <subcellularLocation>
        <location evidence="1">Periplasm</location>
    </subcellularLocation>
</comment>
<evidence type="ECO:0000256" key="9">
    <source>
        <dbReference type="SAM" id="SignalP"/>
    </source>
</evidence>
<name>A0A2N5XLY6_9HYPH</name>
<dbReference type="Proteomes" id="UP000234881">
    <property type="component" value="Unassembled WGS sequence"/>
</dbReference>
<dbReference type="SUPFAM" id="SSF53850">
    <property type="entry name" value="Periplasmic binding protein-like II"/>
    <property type="match status" value="1"/>
</dbReference>
<evidence type="ECO:0000256" key="3">
    <source>
        <dbReference type="ARBA" id="ARBA00022475"/>
    </source>
</evidence>
<evidence type="ECO:0000256" key="5">
    <source>
        <dbReference type="ARBA" id="ARBA00022764"/>
    </source>
</evidence>
<evidence type="ECO:0000313" key="11">
    <source>
        <dbReference type="Proteomes" id="UP000234881"/>
    </source>
</evidence>
<keyword evidence="3" id="KW-1003">Cell membrane</keyword>
<evidence type="ECO:0000256" key="2">
    <source>
        <dbReference type="ARBA" id="ARBA00008520"/>
    </source>
</evidence>
<sequence length="132" mass="14620">MTRKYIKMAGTSLIALLGSLQVSMADTTVSFWHSFNPEKANGKALNTIIANFEAANPGITIEGEFIGNYNDIVTKLQAAIPAHREPDAVIMEVTRYGLFADRGILTDLTPYLTNDPLKDNLFDFAREADRPR</sequence>
<dbReference type="EMBL" id="PKUQ01000052">
    <property type="protein sequence ID" value="PLW75440.1"/>
    <property type="molecule type" value="Genomic_DNA"/>
</dbReference>
<dbReference type="PANTHER" id="PTHR43649:SF33">
    <property type="entry name" value="POLYGALACTURONAN_RHAMNOGALACTURONAN-BINDING PROTEIN YTCQ"/>
    <property type="match status" value="1"/>
</dbReference>
<evidence type="ECO:0008006" key="12">
    <source>
        <dbReference type="Google" id="ProtNLM"/>
    </source>
</evidence>
<keyword evidence="4 9" id="KW-0732">Signal</keyword>
<feature type="signal peptide" evidence="9">
    <location>
        <begin position="1"/>
        <end position="24"/>
    </location>
</feature>
<evidence type="ECO:0000256" key="1">
    <source>
        <dbReference type="ARBA" id="ARBA00004418"/>
    </source>
</evidence>
<dbReference type="GO" id="GO:0042597">
    <property type="term" value="C:periplasmic space"/>
    <property type="evidence" value="ECO:0007669"/>
    <property type="project" value="UniProtKB-SubCell"/>
</dbReference>
<feature type="chain" id="PRO_5014957082" description="Extracellular solute-binding protein" evidence="9">
    <location>
        <begin position="25"/>
        <end position="132"/>
    </location>
</feature>
<evidence type="ECO:0000256" key="8">
    <source>
        <dbReference type="ARBA" id="ARBA00023288"/>
    </source>
</evidence>
<reference evidence="10 11" key="1">
    <citation type="submission" date="2018-01" db="EMBL/GenBank/DDBJ databases">
        <title>The draft genome sequence of Cohaesibacter sp. H1304.</title>
        <authorList>
            <person name="Wang N.-N."/>
            <person name="Du Z.-J."/>
        </authorList>
    </citation>
    <scope>NUCLEOTIDE SEQUENCE [LARGE SCALE GENOMIC DNA]</scope>
    <source>
        <strain evidence="10 11">H1304</strain>
    </source>
</reference>
<keyword evidence="11" id="KW-1185">Reference proteome</keyword>
<gene>
    <name evidence="10" type="ORF">C0081_19965</name>
</gene>
<evidence type="ECO:0000256" key="7">
    <source>
        <dbReference type="ARBA" id="ARBA00023139"/>
    </source>
</evidence>
<dbReference type="InterPro" id="IPR006059">
    <property type="entry name" value="SBP"/>
</dbReference>
<keyword evidence="5" id="KW-0574">Periplasm</keyword>
<dbReference type="OrthoDB" id="9805950at2"/>
<evidence type="ECO:0000313" key="10">
    <source>
        <dbReference type="EMBL" id="PLW75440.1"/>
    </source>
</evidence>
<dbReference type="Gene3D" id="3.40.190.10">
    <property type="entry name" value="Periplasmic binding protein-like II"/>
    <property type="match status" value="1"/>
</dbReference>
<proteinExistence type="inferred from homology"/>